<evidence type="ECO:0000259" key="5">
    <source>
        <dbReference type="PROSITE" id="PS50054"/>
    </source>
</evidence>
<dbReference type="PROSITE" id="PS50054">
    <property type="entry name" value="TYR_PHOSPHATASE_DUAL"/>
    <property type="match status" value="1"/>
</dbReference>
<comment type="caution">
    <text evidence="7">The sequence shown here is derived from an EMBL/GenBank/DDBJ whole genome shotgun (WGS) entry which is preliminary data.</text>
</comment>
<comment type="similarity">
    <text evidence="1">Belongs to the protein-tyrosine phosphatase family. Non-receptor class dual specificity subfamily.</text>
</comment>
<dbReference type="SUPFAM" id="SSF52799">
    <property type="entry name" value="(Phosphotyrosine protein) phosphatases II"/>
    <property type="match status" value="1"/>
</dbReference>
<organism evidence="7 8">
    <name type="scientific">Cylindrodendrum hubeiense</name>
    <dbReference type="NCBI Taxonomy" id="595255"/>
    <lineage>
        <taxon>Eukaryota</taxon>
        <taxon>Fungi</taxon>
        <taxon>Dikarya</taxon>
        <taxon>Ascomycota</taxon>
        <taxon>Pezizomycotina</taxon>
        <taxon>Sordariomycetes</taxon>
        <taxon>Hypocreomycetidae</taxon>
        <taxon>Hypocreales</taxon>
        <taxon>Nectriaceae</taxon>
        <taxon>Cylindrodendrum</taxon>
    </lineage>
</organism>
<keyword evidence="8" id="KW-1185">Reference proteome</keyword>
<protein>
    <recommendedName>
        <fullName evidence="2">protein-tyrosine-phosphatase</fullName>
        <ecNumber evidence="2">3.1.3.48</ecNumber>
    </recommendedName>
</protein>
<dbReference type="OrthoDB" id="10252009at2759"/>
<reference evidence="7" key="1">
    <citation type="submission" date="2020-03" db="EMBL/GenBank/DDBJ databases">
        <title>Draft Genome Sequence of Cylindrodendrum hubeiense.</title>
        <authorList>
            <person name="Buettner E."/>
            <person name="Kellner H."/>
        </authorList>
    </citation>
    <scope>NUCLEOTIDE SEQUENCE</scope>
    <source>
        <strain evidence="7">IHI 201604</strain>
    </source>
</reference>
<evidence type="ECO:0000256" key="1">
    <source>
        <dbReference type="ARBA" id="ARBA00008601"/>
    </source>
</evidence>
<dbReference type="CDD" id="cd14498">
    <property type="entry name" value="DSP"/>
    <property type="match status" value="1"/>
</dbReference>
<dbReference type="PROSITE" id="PS00383">
    <property type="entry name" value="TYR_PHOSPHATASE_1"/>
    <property type="match status" value="1"/>
</dbReference>
<keyword evidence="4" id="KW-0904">Protein phosphatase</keyword>
<dbReference type="PROSITE" id="PS50056">
    <property type="entry name" value="TYR_PHOSPHATASE_2"/>
    <property type="match status" value="1"/>
</dbReference>
<evidence type="ECO:0000256" key="2">
    <source>
        <dbReference type="ARBA" id="ARBA00013064"/>
    </source>
</evidence>
<dbReference type="EC" id="3.1.3.48" evidence="2"/>
<dbReference type="GO" id="GO:0008138">
    <property type="term" value="F:protein tyrosine/serine/threonine phosphatase activity"/>
    <property type="evidence" value="ECO:0007669"/>
    <property type="project" value="TreeGrafter"/>
</dbReference>
<dbReference type="PANTHER" id="PTHR45848">
    <property type="entry name" value="DUAL SPECIFICITY PROTEIN PHOSPHATASE 12 FAMILY MEMBER"/>
    <property type="match status" value="1"/>
</dbReference>
<evidence type="ECO:0000313" key="7">
    <source>
        <dbReference type="EMBL" id="KAF7552014.1"/>
    </source>
</evidence>
<dbReference type="SMART" id="SM00195">
    <property type="entry name" value="DSPc"/>
    <property type="match status" value="1"/>
</dbReference>
<accession>A0A9P5HFS1</accession>
<evidence type="ECO:0000259" key="6">
    <source>
        <dbReference type="PROSITE" id="PS50056"/>
    </source>
</evidence>
<dbReference type="InterPro" id="IPR000340">
    <property type="entry name" value="Dual-sp_phosphatase_cat-dom"/>
</dbReference>
<dbReference type="InterPro" id="IPR000387">
    <property type="entry name" value="Tyr_Pase_dom"/>
</dbReference>
<sequence length="221" mass="24786">MAWMAPSISEIVPGLFIGNVASSMNRDILRDNNINAIVSLLNGPYAKWNHDENRQLVPEDRHLFVPCLDSSTMDVLALMSSVCDWIDRHLGTPTSTLPLEDGAQNDGLNGLVEKPHRPGRVLVHCKLGISRSATVVIAYLMRKRHEGLDSVLSEVKKRRNIRPSENFMNQLRVWEAVEYQVWTATTSTVPKELYQAYLDRRAAKLKAKGLIGNVPIVMTSL</sequence>
<dbReference type="InterPro" id="IPR029021">
    <property type="entry name" value="Prot-tyrosine_phosphatase-like"/>
</dbReference>
<evidence type="ECO:0000256" key="3">
    <source>
        <dbReference type="ARBA" id="ARBA00022801"/>
    </source>
</evidence>
<dbReference type="InterPro" id="IPR016130">
    <property type="entry name" value="Tyr_Pase_AS"/>
</dbReference>
<gene>
    <name evidence="7" type="ORF">G7Z17_g4607</name>
</gene>
<dbReference type="Gene3D" id="3.90.190.10">
    <property type="entry name" value="Protein tyrosine phosphatase superfamily"/>
    <property type="match status" value="1"/>
</dbReference>
<proteinExistence type="inferred from homology"/>
<keyword evidence="3" id="KW-0378">Hydrolase</keyword>
<dbReference type="InterPro" id="IPR020422">
    <property type="entry name" value="TYR_PHOSPHATASE_DUAL_dom"/>
</dbReference>
<dbReference type="Pfam" id="PF00782">
    <property type="entry name" value="DSPc"/>
    <property type="match status" value="1"/>
</dbReference>
<dbReference type="Proteomes" id="UP000722485">
    <property type="component" value="Unassembled WGS sequence"/>
</dbReference>
<evidence type="ECO:0000313" key="8">
    <source>
        <dbReference type="Proteomes" id="UP000722485"/>
    </source>
</evidence>
<feature type="domain" description="Tyrosine specific protein phosphatases" evidence="6">
    <location>
        <begin position="106"/>
        <end position="159"/>
    </location>
</feature>
<dbReference type="AlphaFoldDB" id="A0A9P5HFS1"/>
<dbReference type="GO" id="GO:0004725">
    <property type="term" value="F:protein tyrosine phosphatase activity"/>
    <property type="evidence" value="ECO:0007669"/>
    <property type="project" value="UniProtKB-EC"/>
</dbReference>
<feature type="domain" description="Tyrosine-protein phosphatase" evidence="5">
    <location>
        <begin position="7"/>
        <end position="180"/>
    </location>
</feature>
<dbReference type="EMBL" id="JAANBB010000068">
    <property type="protein sequence ID" value="KAF7552014.1"/>
    <property type="molecule type" value="Genomic_DNA"/>
</dbReference>
<evidence type="ECO:0000256" key="4">
    <source>
        <dbReference type="ARBA" id="ARBA00022912"/>
    </source>
</evidence>
<dbReference type="PANTHER" id="PTHR45848:SF4">
    <property type="entry name" value="DUAL SPECIFICITY PROTEIN PHOSPHATASE 12"/>
    <property type="match status" value="1"/>
</dbReference>
<name>A0A9P5HFS1_9HYPO</name>